<dbReference type="Proteomes" id="UP000254141">
    <property type="component" value="Unassembled WGS sequence"/>
</dbReference>
<dbReference type="EMBL" id="UGLU01000001">
    <property type="protein sequence ID" value="STU46221.1"/>
    <property type="molecule type" value="Genomic_DNA"/>
</dbReference>
<protein>
    <submittedName>
        <fullName evidence="2">Uncharacterized protein</fullName>
    </submittedName>
</protein>
<accession>A0A2X3D1D7</accession>
<dbReference type="EMBL" id="UGMN01000004">
    <property type="protein sequence ID" value="STV31224.1"/>
    <property type="molecule type" value="Genomic_DNA"/>
</dbReference>
<evidence type="ECO:0000313" key="5">
    <source>
        <dbReference type="EMBL" id="STV31224.1"/>
    </source>
</evidence>
<evidence type="ECO:0000313" key="7">
    <source>
        <dbReference type="Proteomes" id="UP000251123"/>
    </source>
</evidence>
<reference evidence="6 7" key="1">
    <citation type="submission" date="2018-06" db="EMBL/GenBank/DDBJ databases">
        <authorList>
            <consortium name="Pathogen Informatics"/>
            <person name="Doyle S."/>
        </authorList>
    </citation>
    <scope>NUCLEOTIDE SEQUENCE [LARGE SCALE GENOMIC DNA]</scope>
    <source>
        <strain evidence="4 8">NCTC5051</strain>
        <strain evidence="5 9">NCTC5053</strain>
        <strain evidence="2 7">NCTC9601</strain>
        <strain evidence="3 6">NCTC9645</strain>
    </source>
</reference>
<evidence type="ECO:0000313" key="6">
    <source>
        <dbReference type="Proteomes" id="UP000250675"/>
    </source>
</evidence>
<dbReference type="RefSeq" id="WP_255260416.1">
    <property type="nucleotide sequence ID" value="NZ_CAADJV010000005.1"/>
</dbReference>
<gene>
    <name evidence="4" type="ORF">NCTC5051_00566</name>
    <name evidence="5" type="ORF">NCTC5053_03995</name>
    <name evidence="2" type="ORF">NCTC9601_05483</name>
    <name evidence="3" type="ORF">NCTC9645_02098</name>
</gene>
<dbReference type="Proteomes" id="UP000250675">
    <property type="component" value="Unassembled WGS sequence"/>
</dbReference>
<dbReference type="EMBL" id="UASN01000022">
    <property type="protein sequence ID" value="SQC18624.1"/>
    <property type="molecule type" value="Genomic_DNA"/>
</dbReference>
<dbReference type="AlphaFoldDB" id="A0A2X3D1D7"/>
<proteinExistence type="predicted"/>
<evidence type="ECO:0000313" key="4">
    <source>
        <dbReference type="EMBL" id="STU46221.1"/>
    </source>
</evidence>
<evidence type="ECO:0000313" key="9">
    <source>
        <dbReference type="Proteomes" id="UP000254387"/>
    </source>
</evidence>
<feature type="region of interest" description="Disordered" evidence="1">
    <location>
        <begin position="1"/>
        <end position="20"/>
    </location>
</feature>
<evidence type="ECO:0000256" key="1">
    <source>
        <dbReference type="SAM" id="MobiDB-lite"/>
    </source>
</evidence>
<organism evidence="2 7">
    <name type="scientific">Klebsiella pneumoniae</name>
    <dbReference type="NCBI Taxonomy" id="573"/>
    <lineage>
        <taxon>Bacteria</taxon>
        <taxon>Pseudomonadati</taxon>
        <taxon>Pseudomonadota</taxon>
        <taxon>Gammaproteobacteria</taxon>
        <taxon>Enterobacterales</taxon>
        <taxon>Enterobacteriaceae</taxon>
        <taxon>Klebsiella/Raoultella group</taxon>
        <taxon>Klebsiella</taxon>
        <taxon>Klebsiella pneumoniae complex</taxon>
    </lineage>
</organism>
<dbReference type="EMBL" id="UASO01000004">
    <property type="protein sequence ID" value="SQC21211.1"/>
    <property type="molecule type" value="Genomic_DNA"/>
</dbReference>
<dbReference type="Proteomes" id="UP000254387">
    <property type="component" value="Unassembled WGS sequence"/>
</dbReference>
<evidence type="ECO:0000313" key="8">
    <source>
        <dbReference type="Proteomes" id="UP000254141"/>
    </source>
</evidence>
<name>A0A2X3D1D7_KLEPN</name>
<dbReference type="Proteomes" id="UP000251123">
    <property type="component" value="Unassembled WGS sequence"/>
</dbReference>
<evidence type="ECO:0000313" key="3">
    <source>
        <dbReference type="EMBL" id="SQC21211.1"/>
    </source>
</evidence>
<evidence type="ECO:0000313" key="2">
    <source>
        <dbReference type="EMBL" id="SQC18624.1"/>
    </source>
</evidence>
<sequence length="43" mass="4482">MNLSGVWGEQGGKGERRKGSGWQVELGLREEAVVIAGGIGALE</sequence>